<dbReference type="InterPro" id="IPR013819">
    <property type="entry name" value="LipOase_C"/>
</dbReference>
<dbReference type="InterPro" id="IPR036226">
    <property type="entry name" value="LipOase_C_sf"/>
</dbReference>
<keyword evidence="1" id="KW-0479">Metal-binding</keyword>
<keyword evidence="2" id="KW-0560">Oxidoreductase</keyword>
<evidence type="ECO:0000256" key="2">
    <source>
        <dbReference type="ARBA" id="ARBA00023002"/>
    </source>
</evidence>
<dbReference type="GO" id="GO:0016702">
    <property type="term" value="F:oxidoreductase activity, acting on single donors with incorporation of molecular oxygen, incorporation of two atoms of oxygen"/>
    <property type="evidence" value="ECO:0007669"/>
    <property type="project" value="InterPro"/>
</dbReference>
<dbReference type="InterPro" id="IPR000907">
    <property type="entry name" value="LipOase"/>
</dbReference>
<dbReference type="PRINTS" id="PR00087">
    <property type="entry name" value="LIPOXYGENASE"/>
</dbReference>
<dbReference type="RefSeq" id="WP_254011837.1">
    <property type="nucleotide sequence ID" value="NZ_JAMZMM010000090.1"/>
</dbReference>
<dbReference type="PROSITE" id="PS51393">
    <property type="entry name" value="LIPOXYGENASE_3"/>
    <property type="match status" value="1"/>
</dbReference>
<dbReference type="EMBL" id="JAMZMM010000090">
    <property type="protein sequence ID" value="MCP2729047.1"/>
    <property type="molecule type" value="Genomic_DNA"/>
</dbReference>
<accession>A0AAE3KS23</accession>
<dbReference type="AlphaFoldDB" id="A0AAE3KS23"/>
<dbReference type="SUPFAM" id="SSF48484">
    <property type="entry name" value="Lipoxigenase"/>
    <property type="match status" value="1"/>
</dbReference>
<evidence type="ECO:0000256" key="1">
    <source>
        <dbReference type="ARBA" id="ARBA00022723"/>
    </source>
</evidence>
<feature type="domain" description="Lipoxygenase" evidence="3">
    <location>
        <begin position="1"/>
        <end position="569"/>
    </location>
</feature>
<dbReference type="Gene3D" id="3.10.450.60">
    <property type="match status" value="1"/>
</dbReference>
<dbReference type="Gene3D" id="1.20.245.10">
    <property type="entry name" value="Lipoxygenase-1, Domain 5"/>
    <property type="match status" value="1"/>
</dbReference>
<evidence type="ECO:0000259" key="3">
    <source>
        <dbReference type="PROSITE" id="PS51393"/>
    </source>
</evidence>
<dbReference type="PANTHER" id="PTHR11771">
    <property type="entry name" value="LIPOXYGENASE"/>
    <property type="match status" value="1"/>
</dbReference>
<dbReference type="GO" id="GO:0046872">
    <property type="term" value="F:metal ion binding"/>
    <property type="evidence" value="ECO:0007669"/>
    <property type="project" value="UniProtKB-KW"/>
</dbReference>
<evidence type="ECO:0000313" key="5">
    <source>
        <dbReference type="Proteomes" id="UP001204953"/>
    </source>
</evidence>
<dbReference type="Pfam" id="PF00305">
    <property type="entry name" value="Lipoxygenase"/>
    <property type="match status" value="1"/>
</dbReference>
<comment type="caution">
    <text evidence="4">The sequence shown here is derived from an EMBL/GenBank/DDBJ whole genome shotgun (WGS) entry which is preliminary data.</text>
</comment>
<reference evidence="4" key="1">
    <citation type="submission" date="2022-06" db="EMBL/GenBank/DDBJ databases">
        <title>New cyanobacteria of genus Symplocastrum in benthos of Lake Baikal.</title>
        <authorList>
            <person name="Sorokovikova E."/>
            <person name="Tikhonova I."/>
            <person name="Krasnopeev A."/>
            <person name="Evseev P."/>
            <person name="Gladkikh A."/>
            <person name="Belykh O."/>
        </authorList>
    </citation>
    <scope>NUCLEOTIDE SEQUENCE</scope>
    <source>
        <strain evidence="4">BBK-W-15</strain>
    </source>
</reference>
<evidence type="ECO:0000313" key="4">
    <source>
        <dbReference type="EMBL" id="MCP2729047.1"/>
    </source>
</evidence>
<sequence length="569" mass="64746">MTPLLPQNDSNPQRRKQYLQRQRQLYRYNFTYLPPLPYADEVPDAEGFSATYYGEQFKSITKLGLNLGAAKLDDLLDPFDNLDDYEKLFLGEPLLRKPSTTKTFLLDTEFARQRIAGANPLVIEKVDSAKLRLMVQKFPITNAIFQQVVDSDETLETAAAEGKLYLTDYAMFDGMKLGSYQHWQKFITAPLALFYWQSTGFADRGILVPVAIQLYQKPGPENPIFTRFDGANWFIAKTFVQIADGTHHELLSHLGFTHLVMTSFVLATARQLPDNHPIAILLKPHFQFTLAINDLARTQLVNPGGFVEKILPGTLKASLSLVGQSIKESNFKDRALPNQIKQRGVDDPTALPDYPYRDDAYLLWSAIQDFVTDYVNLYYKNNGDIVNDYELQGWVEELTSQDGGRVKGLTDNDKIDTIEKLIAVITQIIFTCGPQHAAVNYPQYDYGAFAPNIPAAGYAPPPKEKDNPDFKLDNPDSLKSLSPYLLKFLPPKEQAISQLTILYLLTSFQYNRLGYYDRRNFQDAKVQPFIVAFQRNLHAIEDRINLRNTKRSQPYIFLKPSLIPNSINI</sequence>
<gene>
    <name evidence="4" type="ORF">NJ959_11320</name>
</gene>
<organism evidence="4 5">
    <name type="scientific">Limnofasciculus baicalensis BBK-W-15</name>
    <dbReference type="NCBI Taxonomy" id="2699891"/>
    <lineage>
        <taxon>Bacteria</taxon>
        <taxon>Bacillati</taxon>
        <taxon>Cyanobacteriota</taxon>
        <taxon>Cyanophyceae</taxon>
        <taxon>Coleofasciculales</taxon>
        <taxon>Coleofasciculaceae</taxon>
        <taxon>Limnofasciculus</taxon>
        <taxon>Limnofasciculus baicalensis</taxon>
    </lineage>
</organism>
<dbReference type="GO" id="GO:0034440">
    <property type="term" value="P:lipid oxidation"/>
    <property type="evidence" value="ECO:0007669"/>
    <property type="project" value="InterPro"/>
</dbReference>
<protein>
    <submittedName>
        <fullName evidence="4">Lipoxygenase</fullName>
    </submittedName>
</protein>
<proteinExistence type="predicted"/>
<name>A0AAE3KS23_9CYAN</name>
<keyword evidence="5" id="KW-1185">Reference proteome</keyword>
<dbReference type="Proteomes" id="UP001204953">
    <property type="component" value="Unassembled WGS sequence"/>
</dbReference>